<accession>A0ABT0T5V2</accession>
<dbReference type="EMBL" id="JAMJPK010000012">
    <property type="protein sequence ID" value="MCL7942273.1"/>
    <property type="molecule type" value="Genomic_DNA"/>
</dbReference>
<gene>
    <name evidence="1" type="ORF">M8009_18500</name>
</gene>
<protein>
    <submittedName>
        <fullName evidence="1">Transposase</fullName>
    </submittedName>
</protein>
<proteinExistence type="predicted"/>
<sequence length="64" mass="6875">MLGKLDLTDVTAVGVEETASRRGQRYVTEFLDMQRHQEPIIIAIPGHGKAAITAFSAVLAEHGG</sequence>
<reference evidence="1" key="1">
    <citation type="submission" date="2022-05" db="EMBL/GenBank/DDBJ databases">
        <title>Halomonas geminus sp. nov. and Halomonas llamarensis sp. nov. isolated from high-altitude salars of the Atacama Desert.</title>
        <authorList>
            <person name="Hintersatz C."/>
            <person name="Rojas L.A."/>
            <person name="Wei T.-S."/>
            <person name="Kutschke S."/>
            <person name="Lehmann F."/>
            <person name="Jain R."/>
            <person name="Pollmann K."/>
        </authorList>
    </citation>
    <scope>NUCLEOTIDE SEQUENCE</scope>
    <source>
        <strain evidence="1">ATCH28</strain>
    </source>
</reference>
<dbReference type="Proteomes" id="UP001165369">
    <property type="component" value="Unassembled WGS sequence"/>
</dbReference>
<dbReference type="RefSeq" id="WP_250063907.1">
    <property type="nucleotide sequence ID" value="NZ_JAMJPK010000012.1"/>
</dbReference>
<evidence type="ECO:0000313" key="2">
    <source>
        <dbReference type="Proteomes" id="UP001165369"/>
    </source>
</evidence>
<keyword evidence="2" id="KW-1185">Reference proteome</keyword>
<organism evidence="1 2">
    <name type="scientific">Halomonas gemina</name>
    <dbReference type="NCBI Taxonomy" id="2945105"/>
    <lineage>
        <taxon>Bacteria</taxon>
        <taxon>Pseudomonadati</taxon>
        <taxon>Pseudomonadota</taxon>
        <taxon>Gammaproteobacteria</taxon>
        <taxon>Oceanospirillales</taxon>
        <taxon>Halomonadaceae</taxon>
        <taxon>Halomonas</taxon>
    </lineage>
</organism>
<comment type="caution">
    <text evidence="1">The sequence shown here is derived from an EMBL/GenBank/DDBJ whole genome shotgun (WGS) entry which is preliminary data.</text>
</comment>
<name>A0ABT0T5V2_9GAMM</name>
<evidence type="ECO:0000313" key="1">
    <source>
        <dbReference type="EMBL" id="MCL7942273.1"/>
    </source>
</evidence>